<dbReference type="AlphaFoldDB" id="A0A974SJW3"/>
<organism evidence="2 3">
    <name type="scientific">Xanthobacter dioxanivorans</name>
    <dbReference type="NCBI Taxonomy" id="2528964"/>
    <lineage>
        <taxon>Bacteria</taxon>
        <taxon>Pseudomonadati</taxon>
        <taxon>Pseudomonadota</taxon>
        <taxon>Alphaproteobacteria</taxon>
        <taxon>Hyphomicrobiales</taxon>
        <taxon>Xanthobacteraceae</taxon>
        <taxon>Xanthobacter</taxon>
    </lineage>
</organism>
<dbReference type="Proteomes" id="UP000596427">
    <property type="component" value="Chromosome"/>
</dbReference>
<dbReference type="EC" id="3.2.2.9" evidence="2"/>
<evidence type="ECO:0000313" key="3">
    <source>
        <dbReference type="Proteomes" id="UP000596427"/>
    </source>
</evidence>
<proteinExistence type="predicted"/>
<evidence type="ECO:0000259" key="1">
    <source>
        <dbReference type="Pfam" id="PF01048"/>
    </source>
</evidence>
<name>A0A974SJW3_9HYPH</name>
<dbReference type="Pfam" id="PF01048">
    <property type="entry name" value="PNP_UDP_1"/>
    <property type="match status" value="1"/>
</dbReference>
<accession>A0A974SJW3</accession>
<dbReference type="RefSeq" id="WP_203195775.1">
    <property type="nucleotide sequence ID" value="NZ_CP063362.1"/>
</dbReference>
<gene>
    <name evidence="2" type="ORF">EZH22_11600</name>
</gene>
<dbReference type="NCBIfam" id="TIGR01705">
    <property type="entry name" value="MTA_SAH-nuc-hyp"/>
    <property type="match status" value="1"/>
</dbReference>
<keyword evidence="2" id="KW-0326">Glycosidase</keyword>
<dbReference type="InterPro" id="IPR000845">
    <property type="entry name" value="Nucleoside_phosphorylase_d"/>
</dbReference>
<evidence type="ECO:0000313" key="2">
    <source>
        <dbReference type="EMBL" id="QRG08861.1"/>
    </source>
</evidence>
<dbReference type="GO" id="GO:0008782">
    <property type="term" value="F:adenosylhomocysteine nucleosidase activity"/>
    <property type="evidence" value="ECO:0007669"/>
    <property type="project" value="UniProtKB-EC"/>
</dbReference>
<dbReference type="Gene3D" id="3.40.50.1580">
    <property type="entry name" value="Nucleoside phosphorylase domain"/>
    <property type="match status" value="1"/>
</dbReference>
<dbReference type="KEGG" id="xdi:EZH22_11600"/>
<protein>
    <submittedName>
        <fullName evidence="2">5'-methylthioadenosine/S-adenosylhomocysteine nucleosidase</fullName>
        <ecNumber evidence="2">3.2.2.9</ecNumber>
    </submittedName>
</protein>
<dbReference type="InterPro" id="IPR035994">
    <property type="entry name" value="Nucleoside_phosphorylase_sf"/>
</dbReference>
<dbReference type="GO" id="GO:0009116">
    <property type="term" value="P:nucleoside metabolic process"/>
    <property type="evidence" value="ECO:0007669"/>
    <property type="project" value="InterPro"/>
</dbReference>
<reference evidence="2 3" key="1">
    <citation type="submission" date="2020-10" db="EMBL/GenBank/DDBJ databases">
        <title>Degradation of 1,4-Dioxane by Xanthobacter sp. YN2, via a Novel Group-2 Soluble Di-Iron Monooxygenase.</title>
        <authorList>
            <person name="Ma F."/>
            <person name="Wang Y."/>
            <person name="Yang J."/>
            <person name="Guo H."/>
            <person name="Su D."/>
            <person name="Yu L."/>
        </authorList>
    </citation>
    <scope>NUCLEOTIDE SEQUENCE [LARGE SCALE GENOMIC DNA]</scope>
    <source>
        <strain evidence="2 3">YN2</strain>
    </source>
</reference>
<keyword evidence="2" id="KW-0378">Hydrolase</keyword>
<dbReference type="InterPro" id="IPR010050">
    <property type="entry name" value="MTA_SAH_nuc_hyp"/>
</dbReference>
<dbReference type="SUPFAM" id="SSF53167">
    <property type="entry name" value="Purine and uridine phosphorylases"/>
    <property type="match status" value="1"/>
</dbReference>
<dbReference type="EMBL" id="CP063362">
    <property type="protein sequence ID" value="QRG08861.1"/>
    <property type="molecule type" value="Genomic_DNA"/>
</dbReference>
<feature type="domain" description="Nucleoside phosphorylase" evidence="1">
    <location>
        <begin position="39"/>
        <end position="201"/>
    </location>
</feature>
<keyword evidence="3" id="KW-1185">Reference proteome</keyword>
<sequence>MDDPARHILPVGGHSILFVMATSQEYGPHLKSRIDPLITGVGPVEAAVETARALAILAHRGQLPQLVFTLGSAGSRRLDHAQVYQVARVAYRDMDASALGFEKGRTPFLDEPAVIELPHRIKGVPEASLSTGGAIISGAAYDAIAEDMVDMESFAVLRAARRHHLPLMGLRGISDGKAELARYEDWTEYLHVIDEKLAAALDVFARQLEGEGLAAPAERP</sequence>